<proteinExistence type="predicted"/>
<dbReference type="Proteomes" id="UP000479710">
    <property type="component" value="Unassembled WGS sequence"/>
</dbReference>
<name>A0A6G1F665_9ORYZ</name>
<evidence type="ECO:0000313" key="2">
    <source>
        <dbReference type="EMBL" id="KAF0932406.1"/>
    </source>
</evidence>
<feature type="region of interest" description="Disordered" evidence="1">
    <location>
        <begin position="90"/>
        <end position="115"/>
    </location>
</feature>
<feature type="compositionally biased region" description="Basic and acidic residues" evidence="1">
    <location>
        <begin position="17"/>
        <end position="30"/>
    </location>
</feature>
<feature type="region of interest" description="Disordered" evidence="1">
    <location>
        <begin position="1"/>
        <end position="75"/>
    </location>
</feature>
<keyword evidence="3" id="KW-1185">Reference proteome</keyword>
<organism evidence="2 3">
    <name type="scientific">Oryza meyeriana var. granulata</name>
    <dbReference type="NCBI Taxonomy" id="110450"/>
    <lineage>
        <taxon>Eukaryota</taxon>
        <taxon>Viridiplantae</taxon>
        <taxon>Streptophyta</taxon>
        <taxon>Embryophyta</taxon>
        <taxon>Tracheophyta</taxon>
        <taxon>Spermatophyta</taxon>
        <taxon>Magnoliopsida</taxon>
        <taxon>Liliopsida</taxon>
        <taxon>Poales</taxon>
        <taxon>Poaceae</taxon>
        <taxon>BOP clade</taxon>
        <taxon>Oryzoideae</taxon>
        <taxon>Oryzeae</taxon>
        <taxon>Oryzinae</taxon>
        <taxon>Oryza</taxon>
        <taxon>Oryza meyeriana</taxon>
    </lineage>
</organism>
<feature type="compositionally biased region" description="Gly residues" evidence="1">
    <location>
        <begin position="36"/>
        <end position="45"/>
    </location>
</feature>
<dbReference type="EMBL" id="SPHZ02000001">
    <property type="protein sequence ID" value="KAF0932406.1"/>
    <property type="molecule type" value="Genomic_DNA"/>
</dbReference>
<protein>
    <recommendedName>
        <fullName evidence="4">DUF834 domain-containing protein</fullName>
    </recommendedName>
</protein>
<evidence type="ECO:0008006" key="4">
    <source>
        <dbReference type="Google" id="ProtNLM"/>
    </source>
</evidence>
<gene>
    <name evidence="2" type="ORF">E2562_010321</name>
</gene>
<evidence type="ECO:0000256" key="1">
    <source>
        <dbReference type="SAM" id="MobiDB-lite"/>
    </source>
</evidence>
<evidence type="ECO:0000313" key="3">
    <source>
        <dbReference type="Proteomes" id="UP000479710"/>
    </source>
</evidence>
<feature type="compositionally biased region" description="Basic and acidic residues" evidence="1">
    <location>
        <begin position="46"/>
        <end position="70"/>
    </location>
</feature>
<sequence>MDWAHKEAEWCGAPAGEAERLGRSTGERRARVAAGKGCGGQVHGSGGREKTRRWRWEPEAEAGDERRPEEAVVGVPAAGGQRRLCGVERRWQSSGGAPGGQAEGRRWRQRNGADGLGADGVLRVRWTRRLVGFIVSAARERER</sequence>
<accession>A0A6G1F665</accession>
<comment type="caution">
    <text evidence="2">The sequence shown here is derived from an EMBL/GenBank/DDBJ whole genome shotgun (WGS) entry which is preliminary data.</text>
</comment>
<dbReference type="AlphaFoldDB" id="A0A6G1F665"/>
<reference evidence="2 3" key="1">
    <citation type="submission" date="2019-11" db="EMBL/GenBank/DDBJ databases">
        <title>Whole genome sequence of Oryza granulata.</title>
        <authorList>
            <person name="Li W."/>
        </authorList>
    </citation>
    <scope>NUCLEOTIDE SEQUENCE [LARGE SCALE GENOMIC DNA]</scope>
    <source>
        <strain evidence="3">cv. Menghai</strain>
        <tissue evidence="2">Leaf</tissue>
    </source>
</reference>